<protein>
    <submittedName>
        <fullName evidence="1">Uncharacterized protein</fullName>
    </submittedName>
</protein>
<sequence length="37" mass="4469">MHRALNWQPQIVQSLGLLRTKCMSKYTVQMHRTEFHV</sequence>
<name>A0A0E9PHF3_ANGAN</name>
<reference evidence="1" key="2">
    <citation type="journal article" date="2015" name="Fish Shellfish Immunol.">
        <title>Early steps in the European eel (Anguilla anguilla)-Vibrio vulnificus interaction in the gills: Role of the RtxA13 toxin.</title>
        <authorList>
            <person name="Callol A."/>
            <person name="Pajuelo D."/>
            <person name="Ebbesson L."/>
            <person name="Teles M."/>
            <person name="MacKenzie S."/>
            <person name="Amaro C."/>
        </authorList>
    </citation>
    <scope>NUCLEOTIDE SEQUENCE</scope>
</reference>
<evidence type="ECO:0000313" key="1">
    <source>
        <dbReference type="EMBL" id="JAH03959.1"/>
    </source>
</evidence>
<reference evidence="1" key="1">
    <citation type="submission" date="2014-11" db="EMBL/GenBank/DDBJ databases">
        <authorList>
            <person name="Amaro Gonzalez C."/>
        </authorList>
    </citation>
    <scope>NUCLEOTIDE SEQUENCE</scope>
</reference>
<accession>A0A0E9PHF3</accession>
<proteinExistence type="predicted"/>
<dbReference type="AlphaFoldDB" id="A0A0E9PHF3"/>
<dbReference type="EMBL" id="GBXM01104618">
    <property type="protein sequence ID" value="JAH03959.1"/>
    <property type="molecule type" value="Transcribed_RNA"/>
</dbReference>
<organism evidence="1">
    <name type="scientific">Anguilla anguilla</name>
    <name type="common">European freshwater eel</name>
    <name type="synonym">Muraena anguilla</name>
    <dbReference type="NCBI Taxonomy" id="7936"/>
    <lineage>
        <taxon>Eukaryota</taxon>
        <taxon>Metazoa</taxon>
        <taxon>Chordata</taxon>
        <taxon>Craniata</taxon>
        <taxon>Vertebrata</taxon>
        <taxon>Euteleostomi</taxon>
        <taxon>Actinopterygii</taxon>
        <taxon>Neopterygii</taxon>
        <taxon>Teleostei</taxon>
        <taxon>Anguilliformes</taxon>
        <taxon>Anguillidae</taxon>
        <taxon>Anguilla</taxon>
    </lineage>
</organism>